<reference evidence="2 3" key="1">
    <citation type="journal article" date="2016" name="Nat. Commun.">
        <title>Thousands of microbial genomes shed light on interconnected biogeochemical processes in an aquifer system.</title>
        <authorList>
            <person name="Anantharaman K."/>
            <person name="Brown C.T."/>
            <person name="Hug L.A."/>
            <person name="Sharon I."/>
            <person name="Castelle C.J."/>
            <person name="Probst A.J."/>
            <person name="Thomas B.C."/>
            <person name="Singh A."/>
            <person name="Wilkins M.J."/>
            <person name="Karaoz U."/>
            <person name="Brodie E.L."/>
            <person name="Williams K.H."/>
            <person name="Hubbard S.S."/>
            <person name="Banfield J.F."/>
        </authorList>
    </citation>
    <scope>NUCLEOTIDE SEQUENCE [LARGE SCALE GENOMIC DNA]</scope>
</reference>
<protein>
    <submittedName>
        <fullName evidence="2">Uncharacterized protein</fullName>
    </submittedName>
</protein>
<feature type="transmembrane region" description="Helical" evidence="1">
    <location>
        <begin position="37"/>
        <end position="60"/>
    </location>
</feature>
<evidence type="ECO:0000313" key="3">
    <source>
        <dbReference type="Proteomes" id="UP000177605"/>
    </source>
</evidence>
<proteinExistence type="predicted"/>
<evidence type="ECO:0000256" key="1">
    <source>
        <dbReference type="SAM" id="Phobius"/>
    </source>
</evidence>
<feature type="transmembrane region" description="Helical" evidence="1">
    <location>
        <begin position="9"/>
        <end position="31"/>
    </location>
</feature>
<keyword evidence="1" id="KW-0472">Membrane</keyword>
<name>A0A1F8F0L5_9BACT</name>
<sequence>MIHHFGLKYFIKNISVAIGIILIWRGVWVLLDLLDDILFGGSHVVTAVGGIVAGIIILYLPDRTLAALERL</sequence>
<keyword evidence="1" id="KW-1133">Transmembrane helix</keyword>
<keyword evidence="1" id="KW-0812">Transmembrane</keyword>
<accession>A0A1F8F0L5</accession>
<dbReference type="Proteomes" id="UP000177605">
    <property type="component" value="Unassembled WGS sequence"/>
</dbReference>
<comment type="caution">
    <text evidence="2">The sequence shown here is derived from an EMBL/GenBank/DDBJ whole genome shotgun (WGS) entry which is preliminary data.</text>
</comment>
<evidence type="ECO:0000313" key="2">
    <source>
        <dbReference type="EMBL" id="OGN06677.1"/>
    </source>
</evidence>
<organism evidence="2 3">
    <name type="scientific">Candidatus Yanofskybacteria bacterium RIFCSPHIGHO2_01_FULL_48_25b</name>
    <dbReference type="NCBI Taxonomy" id="1802672"/>
    <lineage>
        <taxon>Bacteria</taxon>
        <taxon>Candidatus Yanofskyibacteriota</taxon>
    </lineage>
</organism>
<dbReference type="EMBL" id="MGJM01000012">
    <property type="protein sequence ID" value="OGN06677.1"/>
    <property type="molecule type" value="Genomic_DNA"/>
</dbReference>
<dbReference type="AlphaFoldDB" id="A0A1F8F0L5"/>
<gene>
    <name evidence="2" type="ORF">A2669_01815</name>
</gene>